<keyword evidence="2" id="KW-1185">Reference proteome</keyword>
<organism evidence="1 2">
    <name type="scientific">Oryza sativa subsp. indica</name>
    <name type="common">Rice</name>
    <dbReference type="NCBI Taxonomy" id="39946"/>
    <lineage>
        <taxon>Eukaryota</taxon>
        <taxon>Viridiplantae</taxon>
        <taxon>Streptophyta</taxon>
        <taxon>Embryophyta</taxon>
        <taxon>Tracheophyta</taxon>
        <taxon>Spermatophyta</taxon>
        <taxon>Magnoliopsida</taxon>
        <taxon>Liliopsida</taxon>
        <taxon>Poales</taxon>
        <taxon>Poaceae</taxon>
        <taxon>BOP clade</taxon>
        <taxon>Oryzoideae</taxon>
        <taxon>Oryzeae</taxon>
        <taxon>Oryzinae</taxon>
        <taxon>Oryza</taxon>
        <taxon>Oryza sativa</taxon>
    </lineage>
</organism>
<dbReference type="STRING" id="39946.B8B6Q2"/>
<dbReference type="EMBL" id="CM000132">
    <property type="protein sequence ID" value="EEC82163.1"/>
    <property type="molecule type" value="Genomic_DNA"/>
</dbReference>
<gene>
    <name evidence="1" type="ORF">OsI_26236</name>
</gene>
<dbReference type="Proteomes" id="UP000007015">
    <property type="component" value="Chromosome 7"/>
</dbReference>
<dbReference type="AlphaFoldDB" id="B8B6Q2"/>
<accession>B8B6Q2</accession>
<evidence type="ECO:0000313" key="2">
    <source>
        <dbReference type="Proteomes" id="UP000007015"/>
    </source>
</evidence>
<sequence length="151" mass="16738">MMRGSEEGDDVWPVPKAIGEVVKKLRNHLENDIDSFKGTMKMLGVLEDKIPLLCIGNLNVEADKEEDRAAWLRQVMTATEEAQELVHDMDNQGLPVCPSTLSDDPPCGRTFFPRTAGQFAPMPKASLVLCHQSIRLYTEGSDHCRSGAMPL</sequence>
<dbReference type="HOGENOM" id="CLU_1734511_0_0_1"/>
<name>B8B6Q2_ORYSI</name>
<proteinExistence type="predicted"/>
<dbReference type="Gramene" id="BGIOSGA024208-TA">
    <property type="protein sequence ID" value="BGIOSGA024208-PA"/>
    <property type="gene ID" value="BGIOSGA024208"/>
</dbReference>
<evidence type="ECO:0000313" key="1">
    <source>
        <dbReference type="EMBL" id="EEC82163.1"/>
    </source>
</evidence>
<reference evidence="1 2" key="1">
    <citation type="journal article" date="2005" name="PLoS Biol.">
        <title>The genomes of Oryza sativa: a history of duplications.</title>
        <authorList>
            <person name="Yu J."/>
            <person name="Wang J."/>
            <person name="Lin W."/>
            <person name="Li S."/>
            <person name="Li H."/>
            <person name="Zhou J."/>
            <person name="Ni P."/>
            <person name="Dong W."/>
            <person name="Hu S."/>
            <person name="Zeng C."/>
            <person name="Zhang J."/>
            <person name="Zhang Y."/>
            <person name="Li R."/>
            <person name="Xu Z."/>
            <person name="Li S."/>
            <person name="Li X."/>
            <person name="Zheng H."/>
            <person name="Cong L."/>
            <person name="Lin L."/>
            <person name="Yin J."/>
            <person name="Geng J."/>
            <person name="Li G."/>
            <person name="Shi J."/>
            <person name="Liu J."/>
            <person name="Lv H."/>
            <person name="Li J."/>
            <person name="Wang J."/>
            <person name="Deng Y."/>
            <person name="Ran L."/>
            <person name="Shi X."/>
            <person name="Wang X."/>
            <person name="Wu Q."/>
            <person name="Li C."/>
            <person name="Ren X."/>
            <person name="Wang J."/>
            <person name="Wang X."/>
            <person name="Li D."/>
            <person name="Liu D."/>
            <person name="Zhang X."/>
            <person name="Ji Z."/>
            <person name="Zhao W."/>
            <person name="Sun Y."/>
            <person name="Zhang Z."/>
            <person name="Bao J."/>
            <person name="Han Y."/>
            <person name="Dong L."/>
            <person name="Ji J."/>
            <person name="Chen P."/>
            <person name="Wu S."/>
            <person name="Liu J."/>
            <person name="Xiao Y."/>
            <person name="Bu D."/>
            <person name="Tan J."/>
            <person name="Yang L."/>
            <person name="Ye C."/>
            <person name="Zhang J."/>
            <person name="Xu J."/>
            <person name="Zhou Y."/>
            <person name="Yu Y."/>
            <person name="Zhang B."/>
            <person name="Zhuang S."/>
            <person name="Wei H."/>
            <person name="Liu B."/>
            <person name="Lei M."/>
            <person name="Yu H."/>
            <person name="Li Y."/>
            <person name="Xu H."/>
            <person name="Wei S."/>
            <person name="He X."/>
            <person name="Fang L."/>
            <person name="Zhang Z."/>
            <person name="Zhang Y."/>
            <person name="Huang X."/>
            <person name="Su Z."/>
            <person name="Tong W."/>
            <person name="Li J."/>
            <person name="Tong Z."/>
            <person name="Li S."/>
            <person name="Ye J."/>
            <person name="Wang L."/>
            <person name="Fang L."/>
            <person name="Lei T."/>
            <person name="Chen C."/>
            <person name="Chen H."/>
            <person name="Xu Z."/>
            <person name="Li H."/>
            <person name="Huang H."/>
            <person name="Zhang F."/>
            <person name="Xu H."/>
            <person name="Li N."/>
            <person name="Zhao C."/>
            <person name="Li S."/>
            <person name="Dong L."/>
            <person name="Huang Y."/>
            <person name="Li L."/>
            <person name="Xi Y."/>
            <person name="Qi Q."/>
            <person name="Li W."/>
            <person name="Zhang B."/>
            <person name="Hu W."/>
            <person name="Zhang Y."/>
            <person name="Tian X."/>
            <person name="Jiao Y."/>
            <person name="Liang X."/>
            <person name="Jin J."/>
            <person name="Gao L."/>
            <person name="Zheng W."/>
            <person name="Hao B."/>
            <person name="Liu S."/>
            <person name="Wang W."/>
            <person name="Yuan L."/>
            <person name="Cao M."/>
            <person name="McDermott J."/>
            <person name="Samudrala R."/>
            <person name="Wang J."/>
            <person name="Wong G.K."/>
            <person name="Yang H."/>
        </authorList>
    </citation>
    <scope>NUCLEOTIDE SEQUENCE [LARGE SCALE GENOMIC DNA]</scope>
    <source>
        <strain evidence="2">cv. 93-11</strain>
    </source>
</reference>
<protein>
    <submittedName>
        <fullName evidence="1">Uncharacterized protein</fullName>
    </submittedName>
</protein>